<dbReference type="SUPFAM" id="SSF52499">
    <property type="entry name" value="Isochorismatase-like hydrolases"/>
    <property type="match status" value="1"/>
</dbReference>
<accession>A0A6N2YKK4</accession>
<sequence length="142" mass="16242">MFNNKNTAVVLTDPQVEFLKPAGGGFGLTKDILEKYNTIENMIEMVKQAKEKGYKLFISPHYFYPHDHKWQFGGAGEHMMLEQQMFARKSQYEPVEEGSGADFIEELKPYLDENTIISSPHKIFGPESNDLALQLRKNGITQ</sequence>
<protein>
    <submittedName>
        <fullName evidence="2">Isochorismatase family protein</fullName>
    </submittedName>
</protein>
<reference evidence="2" key="1">
    <citation type="submission" date="2019-11" db="EMBL/GenBank/DDBJ databases">
        <authorList>
            <person name="Feng L."/>
        </authorList>
    </citation>
    <scope>NUCLEOTIDE SEQUENCE</scope>
    <source>
        <strain evidence="2">EFaeciumLFYP64</strain>
    </source>
</reference>
<dbReference type="EMBL" id="CACRTQ010000009">
    <property type="protein sequence ID" value="VYT67381.1"/>
    <property type="molecule type" value="Genomic_DNA"/>
</dbReference>
<dbReference type="Pfam" id="PF00857">
    <property type="entry name" value="Isochorismatase"/>
    <property type="match status" value="1"/>
</dbReference>
<gene>
    <name evidence="2" type="ORF">EFLFYP64_00209</name>
</gene>
<name>A0A6N2YKK4_ENTFC</name>
<organism evidence="2">
    <name type="scientific">Enterococcus faecium</name>
    <name type="common">Streptococcus faecium</name>
    <dbReference type="NCBI Taxonomy" id="1352"/>
    <lineage>
        <taxon>Bacteria</taxon>
        <taxon>Bacillati</taxon>
        <taxon>Bacillota</taxon>
        <taxon>Bacilli</taxon>
        <taxon>Lactobacillales</taxon>
        <taxon>Enterococcaceae</taxon>
        <taxon>Enterococcus</taxon>
    </lineage>
</organism>
<dbReference type="AlphaFoldDB" id="A0A6N2YKK4"/>
<evidence type="ECO:0000259" key="1">
    <source>
        <dbReference type="Pfam" id="PF00857"/>
    </source>
</evidence>
<feature type="domain" description="Isochorismatase-like" evidence="1">
    <location>
        <begin position="7"/>
        <end position="142"/>
    </location>
</feature>
<dbReference type="InterPro" id="IPR036380">
    <property type="entry name" value="Isochorismatase-like_sf"/>
</dbReference>
<evidence type="ECO:0000313" key="2">
    <source>
        <dbReference type="EMBL" id="VYT67381.1"/>
    </source>
</evidence>
<proteinExistence type="predicted"/>
<dbReference type="InterPro" id="IPR000868">
    <property type="entry name" value="Isochorismatase-like_dom"/>
</dbReference>
<dbReference type="Gene3D" id="3.40.50.850">
    <property type="entry name" value="Isochorismatase-like"/>
    <property type="match status" value="1"/>
</dbReference>